<accession>A0A6I4SN21</accession>
<organism evidence="2 3">
    <name type="scientific">Pontixanthobacter gangjinensis</name>
    <dbReference type="NCBI Taxonomy" id="1028742"/>
    <lineage>
        <taxon>Bacteria</taxon>
        <taxon>Pseudomonadati</taxon>
        <taxon>Pseudomonadota</taxon>
        <taxon>Alphaproteobacteria</taxon>
        <taxon>Sphingomonadales</taxon>
        <taxon>Erythrobacteraceae</taxon>
        <taxon>Pontixanthobacter</taxon>
    </lineage>
</organism>
<feature type="compositionally biased region" description="Polar residues" evidence="1">
    <location>
        <begin position="108"/>
        <end position="130"/>
    </location>
</feature>
<dbReference type="Proteomes" id="UP000468943">
    <property type="component" value="Unassembled WGS sequence"/>
</dbReference>
<sequence>MKLDRRHFLGATIAASASLIAPASLSSPRKVNTPLNHPPETRLAAEPPLLQKALAALDRHSAHFTYRDRIGLVDFAKHSGKTRFHVADIEGGSILRSLLVSHGRGSDPDNSGYATRFSNRPGSHASSNGSYLTGDAYVGKHGRSRRLHGLDEANDQAFQRAIVIHGAGYVDRTMAELQGRVGRSLGCFAFELSEIGGVLELLGPGRLLFAAD</sequence>
<dbReference type="PANTHER" id="PTHR38477:SF1">
    <property type="entry name" value="MUREIN L,D-TRANSPEPTIDASE CATALYTIC DOMAIN FAMILY PROTEIN"/>
    <property type="match status" value="1"/>
</dbReference>
<proteinExistence type="predicted"/>
<dbReference type="InterPro" id="IPR032676">
    <property type="entry name" value="YkuD_2"/>
</dbReference>
<evidence type="ECO:0000313" key="3">
    <source>
        <dbReference type="Proteomes" id="UP000468943"/>
    </source>
</evidence>
<dbReference type="OrthoDB" id="9815195at2"/>
<dbReference type="EMBL" id="WTYS01000001">
    <property type="protein sequence ID" value="MXO57291.1"/>
    <property type="molecule type" value="Genomic_DNA"/>
</dbReference>
<dbReference type="AlphaFoldDB" id="A0A6I4SN21"/>
<protein>
    <submittedName>
        <fullName evidence="2">Twin-arginine translocation pathway signal protein</fullName>
    </submittedName>
</protein>
<dbReference type="PANTHER" id="PTHR38477">
    <property type="entry name" value="HYPOTHETICAL EXPORTED PROTEIN"/>
    <property type="match status" value="1"/>
</dbReference>
<comment type="caution">
    <text evidence="2">The sequence shown here is derived from an EMBL/GenBank/DDBJ whole genome shotgun (WGS) entry which is preliminary data.</text>
</comment>
<evidence type="ECO:0000256" key="1">
    <source>
        <dbReference type="SAM" id="MobiDB-lite"/>
    </source>
</evidence>
<dbReference type="RefSeq" id="WP_160598395.1">
    <property type="nucleotide sequence ID" value="NZ_WTYS01000001.1"/>
</dbReference>
<name>A0A6I4SN21_9SPHN</name>
<dbReference type="InterPro" id="IPR006311">
    <property type="entry name" value="TAT_signal"/>
</dbReference>
<reference evidence="2 3" key="1">
    <citation type="submission" date="2019-12" db="EMBL/GenBank/DDBJ databases">
        <title>Genomic-based taxomic classification of the family Erythrobacteraceae.</title>
        <authorList>
            <person name="Xu L."/>
        </authorList>
    </citation>
    <scope>NUCLEOTIDE SEQUENCE [LARGE SCALE GENOMIC DNA]</scope>
    <source>
        <strain evidence="2 3">JCM 17802</strain>
    </source>
</reference>
<evidence type="ECO:0000313" key="2">
    <source>
        <dbReference type="EMBL" id="MXO57291.1"/>
    </source>
</evidence>
<dbReference type="Pfam" id="PF13645">
    <property type="entry name" value="YkuD_2"/>
    <property type="match status" value="1"/>
</dbReference>
<gene>
    <name evidence="2" type="ORF">GRI36_10395</name>
</gene>
<keyword evidence="3" id="KW-1185">Reference proteome</keyword>
<feature type="region of interest" description="Disordered" evidence="1">
    <location>
        <begin position="103"/>
        <end position="130"/>
    </location>
</feature>
<dbReference type="PROSITE" id="PS51318">
    <property type="entry name" value="TAT"/>
    <property type="match status" value="1"/>
</dbReference>